<feature type="domain" description="Cytochrome c" evidence="8">
    <location>
        <begin position="269"/>
        <end position="357"/>
    </location>
</feature>
<organism evidence="9 10">
    <name type="scientific">Roseibium salinum</name>
    <dbReference type="NCBI Taxonomy" id="1604349"/>
    <lineage>
        <taxon>Bacteria</taxon>
        <taxon>Pseudomonadati</taxon>
        <taxon>Pseudomonadota</taxon>
        <taxon>Alphaproteobacteria</taxon>
        <taxon>Hyphomicrobiales</taxon>
        <taxon>Stappiaceae</taxon>
        <taxon>Roseibium</taxon>
    </lineage>
</organism>
<evidence type="ECO:0000256" key="3">
    <source>
        <dbReference type="ARBA" id="ARBA00022723"/>
    </source>
</evidence>
<dbReference type="EMBL" id="JAPEVI010000002">
    <property type="protein sequence ID" value="MCX2721551.1"/>
    <property type="molecule type" value="Genomic_DNA"/>
</dbReference>
<dbReference type="PANTHER" id="PTHR33751">
    <property type="entry name" value="CBB3-TYPE CYTOCHROME C OXIDASE SUBUNIT FIXP"/>
    <property type="match status" value="1"/>
</dbReference>
<evidence type="ECO:0000313" key="10">
    <source>
        <dbReference type="Proteomes" id="UP001300261"/>
    </source>
</evidence>
<keyword evidence="4" id="KW-0249">Electron transport</keyword>
<dbReference type="Pfam" id="PF00034">
    <property type="entry name" value="Cytochrom_C"/>
    <property type="match status" value="1"/>
</dbReference>
<keyword evidence="7" id="KW-1133">Transmembrane helix</keyword>
<comment type="caution">
    <text evidence="9">The sequence shown here is derived from an EMBL/GenBank/DDBJ whole genome shotgun (WGS) entry which is preliminary data.</text>
</comment>
<evidence type="ECO:0000256" key="1">
    <source>
        <dbReference type="ARBA" id="ARBA00022448"/>
    </source>
</evidence>
<gene>
    <name evidence="9" type="ORF">ON753_03895</name>
</gene>
<dbReference type="Pfam" id="PF13442">
    <property type="entry name" value="Cytochrome_CBB3"/>
    <property type="match status" value="1"/>
</dbReference>
<evidence type="ECO:0000313" key="9">
    <source>
        <dbReference type="EMBL" id="MCX2721551.1"/>
    </source>
</evidence>
<dbReference type="PROSITE" id="PS51007">
    <property type="entry name" value="CYTC"/>
    <property type="match status" value="3"/>
</dbReference>
<feature type="transmembrane region" description="Helical" evidence="7">
    <location>
        <begin position="12"/>
        <end position="40"/>
    </location>
</feature>
<keyword evidence="2 6" id="KW-0349">Heme</keyword>
<keyword evidence="3 6" id="KW-0479">Metal-binding</keyword>
<keyword evidence="5 6" id="KW-0408">Iron</keyword>
<keyword evidence="10" id="KW-1185">Reference proteome</keyword>
<proteinExistence type="predicted"/>
<sequence>MNLPRRLTPQNGFLWLAVAGLLGAFLIGIVALVFAMSGLYNVSAAVKHFQITEKLIQITLHRSISFHSDDEVPVDLKDQNLARLGARHFDLGCAPCHGAPGTPASVVMQSMYPTPPDLTRAVDKFTPGELAWIIENGLKYTGMPSWPGHGRKDEVWPLVAFLHQLPDMGLREYSQYAGAVKEVPSSELSSCNSCHGGKNRPPVAPMVPSLSGQSATYLQRALTEYRSGTRQSGMMEPIAAKLDDAAIQKLANTFAGESRAPQDAPAVDGNIALGQRIATSGDPQNAIPACLSCHGTNASDKFPRLNGLSRTYITRQLSLFKAGVRDQTAYGAVMATVARRLNREQMDAAAAYFASTATTPAAGGGQ</sequence>
<protein>
    <submittedName>
        <fullName evidence="9">C-type cytochrome</fullName>
    </submittedName>
</protein>
<keyword evidence="1" id="KW-0813">Transport</keyword>
<keyword evidence="7" id="KW-0472">Membrane</keyword>
<dbReference type="PANTHER" id="PTHR33751:SF9">
    <property type="entry name" value="CYTOCHROME C4"/>
    <property type="match status" value="1"/>
</dbReference>
<evidence type="ECO:0000256" key="6">
    <source>
        <dbReference type="PROSITE-ProRule" id="PRU00433"/>
    </source>
</evidence>
<dbReference type="SUPFAM" id="SSF46626">
    <property type="entry name" value="Cytochrome c"/>
    <property type="match status" value="3"/>
</dbReference>
<dbReference type="Proteomes" id="UP001300261">
    <property type="component" value="Unassembled WGS sequence"/>
</dbReference>
<dbReference type="RefSeq" id="WP_265961246.1">
    <property type="nucleotide sequence ID" value="NZ_JAPEVI010000002.1"/>
</dbReference>
<evidence type="ECO:0000256" key="4">
    <source>
        <dbReference type="ARBA" id="ARBA00022982"/>
    </source>
</evidence>
<dbReference type="InterPro" id="IPR009056">
    <property type="entry name" value="Cyt_c-like_dom"/>
</dbReference>
<dbReference type="InterPro" id="IPR036909">
    <property type="entry name" value="Cyt_c-like_dom_sf"/>
</dbReference>
<reference evidence="9 10" key="1">
    <citation type="journal article" date="2016" name="Int. J. Syst. Evol. Microbiol.">
        <title>Labrenzia salina sp. nov., isolated from the rhizosphere of the halophyte Arthrocnemum macrostachyum.</title>
        <authorList>
            <person name="Camacho M."/>
            <person name="Redondo-Gomez S."/>
            <person name="Rodriguez-Llorente I."/>
            <person name="Rohde M."/>
            <person name="Sproer C."/>
            <person name="Schumann P."/>
            <person name="Klenk H.P."/>
            <person name="Montero-Calasanz M.D.C."/>
        </authorList>
    </citation>
    <scope>NUCLEOTIDE SEQUENCE [LARGE SCALE GENOMIC DNA]</scope>
    <source>
        <strain evidence="9 10">DSM 29163</strain>
    </source>
</reference>
<feature type="domain" description="Cytochrome c" evidence="8">
    <location>
        <begin position="164"/>
        <end position="258"/>
    </location>
</feature>
<evidence type="ECO:0000259" key="8">
    <source>
        <dbReference type="PROSITE" id="PS51007"/>
    </source>
</evidence>
<keyword evidence="7" id="KW-0812">Transmembrane</keyword>
<accession>A0ABT3QX95</accession>
<evidence type="ECO:0000256" key="2">
    <source>
        <dbReference type="ARBA" id="ARBA00022617"/>
    </source>
</evidence>
<name>A0ABT3QX95_9HYPH</name>
<evidence type="ECO:0000256" key="7">
    <source>
        <dbReference type="SAM" id="Phobius"/>
    </source>
</evidence>
<dbReference type="Gene3D" id="1.10.760.10">
    <property type="entry name" value="Cytochrome c-like domain"/>
    <property type="match status" value="3"/>
</dbReference>
<feature type="domain" description="Cytochrome c" evidence="8">
    <location>
        <begin position="80"/>
        <end position="166"/>
    </location>
</feature>
<dbReference type="InterPro" id="IPR050597">
    <property type="entry name" value="Cytochrome_c_Oxidase_Subunit"/>
</dbReference>
<evidence type="ECO:0000256" key="5">
    <source>
        <dbReference type="ARBA" id="ARBA00023004"/>
    </source>
</evidence>